<dbReference type="Proteomes" id="UP001314229">
    <property type="component" value="Unassembled WGS sequence"/>
</dbReference>
<feature type="coiled-coil region" evidence="1">
    <location>
        <begin position="103"/>
        <end position="133"/>
    </location>
</feature>
<feature type="compositionally biased region" description="Basic and acidic residues" evidence="2">
    <location>
        <begin position="400"/>
        <end position="416"/>
    </location>
</feature>
<dbReference type="GO" id="GO:0003684">
    <property type="term" value="F:damaged DNA binding"/>
    <property type="evidence" value="ECO:0007669"/>
    <property type="project" value="TreeGrafter"/>
</dbReference>
<feature type="region of interest" description="Disordered" evidence="2">
    <location>
        <begin position="333"/>
        <end position="503"/>
    </location>
</feature>
<dbReference type="Pfam" id="PF10482">
    <property type="entry name" value="CtIP_N"/>
    <property type="match status" value="1"/>
</dbReference>
<dbReference type="InterPro" id="IPR033316">
    <property type="entry name" value="RBBP8-like"/>
</dbReference>
<reference evidence="4 5" key="1">
    <citation type="submission" date="2024-01" db="EMBL/GenBank/DDBJ databases">
        <authorList>
            <person name="Alioto T."/>
            <person name="Alioto T."/>
            <person name="Gomez Garrido J."/>
        </authorList>
    </citation>
    <scope>NUCLEOTIDE SEQUENCE [LARGE SCALE GENOMIC DNA]</scope>
</reference>
<keyword evidence="1" id="KW-0175">Coiled coil</keyword>
<feature type="domain" description="DNA endonuclease Ctp1 N-terminal" evidence="3">
    <location>
        <begin position="6"/>
        <end position="124"/>
    </location>
</feature>
<evidence type="ECO:0000259" key="3">
    <source>
        <dbReference type="Pfam" id="PF10482"/>
    </source>
</evidence>
<dbReference type="EMBL" id="CAWUFR010000167">
    <property type="protein sequence ID" value="CAK6970878.1"/>
    <property type="molecule type" value="Genomic_DNA"/>
</dbReference>
<feature type="compositionally biased region" description="Polar residues" evidence="2">
    <location>
        <begin position="258"/>
        <end position="268"/>
    </location>
</feature>
<feature type="compositionally biased region" description="Low complexity" evidence="2">
    <location>
        <begin position="452"/>
        <end position="469"/>
    </location>
</feature>
<dbReference type="PANTHER" id="PTHR15107:SF3">
    <property type="entry name" value="RBBP8 N-TERMINAL-LIKE PROTEIN"/>
    <property type="match status" value="1"/>
</dbReference>
<feature type="compositionally biased region" description="Basic and acidic residues" evidence="2">
    <location>
        <begin position="423"/>
        <end position="443"/>
    </location>
</feature>
<evidence type="ECO:0000313" key="5">
    <source>
        <dbReference type="Proteomes" id="UP001314229"/>
    </source>
</evidence>
<feature type="region of interest" description="Disordered" evidence="2">
    <location>
        <begin position="529"/>
        <end position="596"/>
    </location>
</feature>
<dbReference type="PANTHER" id="PTHR15107">
    <property type="entry name" value="RETINOBLASTOMA BINDING PROTEIN 8"/>
    <property type="match status" value="1"/>
</dbReference>
<feature type="region of interest" description="Disordered" evidence="2">
    <location>
        <begin position="217"/>
        <end position="286"/>
    </location>
</feature>
<dbReference type="InterPro" id="IPR019518">
    <property type="entry name" value="CtIP_N"/>
</dbReference>
<dbReference type="AlphaFoldDB" id="A0AAV1PHK7"/>
<evidence type="ECO:0000256" key="2">
    <source>
        <dbReference type="SAM" id="MobiDB-lite"/>
    </source>
</evidence>
<keyword evidence="5" id="KW-1185">Reference proteome</keyword>
<feature type="coiled-coil region" evidence="1">
    <location>
        <begin position="14"/>
        <end position="69"/>
    </location>
</feature>
<dbReference type="GO" id="GO:0010792">
    <property type="term" value="P:DNA double-strand break processing involved in repair via single-strand annealing"/>
    <property type="evidence" value="ECO:0007669"/>
    <property type="project" value="TreeGrafter"/>
</dbReference>
<feature type="compositionally biased region" description="Basic and acidic residues" evidence="2">
    <location>
        <begin position="486"/>
        <end position="496"/>
    </location>
</feature>
<sequence length="596" mass="66213">MEFPSFSDLLPKLREAHEREVDGWQAKVHELSNKKGCDTKRMEELFNRNQQMKEQQRLLTDNIKTLENRLRAGLCDRCTVTQEVAKRRQQEFELSQMQSLQHITMLAGEVSSLKKENRRLREEIGTLKAARDKGKSRHSPISNITITEVKQNFSPDLSPSCNPLALMAQTTSWATGRPADGDVAVKTEVEQKTEEAKNEHRQLRGVINHFEVCQPMSISTPPSWKAEHSAASVGDRRSQSMEGPDQRSSIPGQALPFKNSSSSTSGEANPSRHVLHAPVPCRPQPIKSSPVTLPWPLSESSDWMSMAAAGTGMLVQPSPKLNRLRFPNLIPTSQHASHTSSRRQGSGSHWHKQSKTQPHANEPTVLFRLRDMSENVGSQTKPKEKKEIPPSKAEGISGEGLRETYEGPLDLSDRGKSNSGQTPKDDSPLVREILLRKSPDNVKTKPPPPYVPVSSPSPATTRSTYSTSPLRQEKEPSNGQNHKVISKQEKKEDVNGKTDQNNVKKVPVLTISLRPVVVLEALNTALQKQESLSANGKKLSPAAESGSSSYEQDEEEDESGQDSNRGYKRKRASVETETDRDSDTNNIHPGGRSRSQ</sequence>
<accession>A0AAV1PHK7</accession>
<feature type="compositionally biased region" description="Basic and acidic residues" evidence="2">
    <location>
        <begin position="572"/>
        <end position="583"/>
    </location>
</feature>
<protein>
    <submittedName>
        <fullName evidence="4">LOW QUALITY PROTEIN: RBBP8 N-terminal-like protein</fullName>
    </submittedName>
</protein>
<evidence type="ECO:0000256" key="1">
    <source>
        <dbReference type="SAM" id="Coils"/>
    </source>
</evidence>
<comment type="caution">
    <text evidence="4">The sequence shown here is derived from an EMBL/GenBank/DDBJ whole genome shotgun (WGS) entry which is preliminary data.</text>
</comment>
<feature type="compositionally biased region" description="Polar residues" evidence="2">
    <location>
        <begin position="333"/>
        <end position="347"/>
    </location>
</feature>
<name>A0AAV1PHK7_SCOSC</name>
<organism evidence="4 5">
    <name type="scientific">Scomber scombrus</name>
    <name type="common">Atlantic mackerel</name>
    <name type="synonym">Scomber vernalis</name>
    <dbReference type="NCBI Taxonomy" id="13677"/>
    <lineage>
        <taxon>Eukaryota</taxon>
        <taxon>Metazoa</taxon>
        <taxon>Chordata</taxon>
        <taxon>Craniata</taxon>
        <taxon>Vertebrata</taxon>
        <taxon>Euteleostomi</taxon>
        <taxon>Actinopterygii</taxon>
        <taxon>Neopterygii</taxon>
        <taxon>Teleostei</taxon>
        <taxon>Neoteleostei</taxon>
        <taxon>Acanthomorphata</taxon>
        <taxon>Pelagiaria</taxon>
        <taxon>Scombriformes</taxon>
        <taxon>Scombridae</taxon>
        <taxon>Scomber</taxon>
    </lineage>
</organism>
<proteinExistence type="predicted"/>
<gene>
    <name evidence="4" type="ORF">FSCOSCO3_A031671</name>
</gene>
<feature type="compositionally biased region" description="Acidic residues" evidence="2">
    <location>
        <begin position="551"/>
        <end position="560"/>
    </location>
</feature>
<evidence type="ECO:0000313" key="4">
    <source>
        <dbReference type="EMBL" id="CAK6970878.1"/>
    </source>
</evidence>